<dbReference type="Proteomes" id="UP000515908">
    <property type="component" value="Chromosome 18"/>
</dbReference>
<accession>A0A7G2CMY4</accession>
<dbReference type="AlphaFoldDB" id="A0A7G2CMY4"/>
<feature type="transmembrane region" description="Helical" evidence="5">
    <location>
        <begin position="103"/>
        <end position="128"/>
    </location>
</feature>
<evidence type="ECO:0000256" key="2">
    <source>
        <dbReference type="ARBA" id="ARBA00022692"/>
    </source>
</evidence>
<evidence type="ECO:0000256" key="5">
    <source>
        <dbReference type="SAM" id="Phobius"/>
    </source>
</evidence>
<evidence type="ECO:0000256" key="4">
    <source>
        <dbReference type="ARBA" id="ARBA00023136"/>
    </source>
</evidence>
<feature type="transmembrane region" description="Helical" evidence="5">
    <location>
        <begin position="533"/>
        <end position="552"/>
    </location>
</feature>
<feature type="transmembrane region" description="Helical" evidence="5">
    <location>
        <begin position="192"/>
        <end position="211"/>
    </location>
</feature>
<gene>
    <name evidence="6" type="ORF">ADEAN_000830800</name>
</gene>
<feature type="transmembrane region" description="Helical" evidence="5">
    <location>
        <begin position="252"/>
        <end position="273"/>
    </location>
</feature>
<feature type="transmembrane region" description="Helical" evidence="5">
    <location>
        <begin position="74"/>
        <end position="96"/>
    </location>
</feature>
<evidence type="ECO:0008006" key="8">
    <source>
        <dbReference type="Google" id="ProtNLM"/>
    </source>
</evidence>
<feature type="transmembrane region" description="Helical" evidence="5">
    <location>
        <begin position="34"/>
        <end position="54"/>
    </location>
</feature>
<organism evidence="6 7">
    <name type="scientific">Angomonas deanei</name>
    <dbReference type="NCBI Taxonomy" id="59799"/>
    <lineage>
        <taxon>Eukaryota</taxon>
        <taxon>Discoba</taxon>
        <taxon>Euglenozoa</taxon>
        <taxon>Kinetoplastea</taxon>
        <taxon>Metakinetoplastina</taxon>
        <taxon>Trypanosomatida</taxon>
        <taxon>Trypanosomatidae</taxon>
        <taxon>Strigomonadinae</taxon>
        <taxon>Angomonas</taxon>
    </lineage>
</organism>
<keyword evidence="4 5" id="KW-0472">Membrane</keyword>
<proteinExistence type="predicted"/>
<dbReference type="SUPFAM" id="SSF103473">
    <property type="entry name" value="MFS general substrate transporter"/>
    <property type="match status" value="1"/>
</dbReference>
<feature type="transmembrane region" description="Helical" evidence="5">
    <location>
        <begin position="572"/>
        <end position="593"/>
    </location>
</feature>
<comment type="subcellular location">
    <subcellularLocation>
        <location evidence="1">Membrane</location>
        <topology evidence="1">Multi-pass membrane protein</topology>
    </subcellularLocation>
</comment>
<feature type="transmembrane region" description="Helical" evidence="5">
    <location>
        <begin position="500"/>
        <end position="521"/>
    </location>
</feature>
<dbReference type="PANTHER" id="PTHR21576">
    <property type="entry name" value="UNCHARACTERIZED NODULIN-LIKE PROTEIN"/>
    <property type="match status" value="1"/>
</dbReference>
<evidence type="ECO:0000256" key="3">
    <source>
        <dbReference type="ARBA" id="ARBA00022989"/>
    </source>
</evidence>
<feature type="transmembrane region" description="Helical" evidence="5">
    <location>
        <begin position="473"/>
        <end position="494"/>
    </location>
</feature>
<feature type="transmembrane region" description="Helical" evidence="5">
    <location>
        <begin position="164"/>
        <end position="186"/>
    </location>
</feature>
<dbReference type="PANTHER" id="PTHR21576:SF157">
    <property type="entry name" value="NODULIN-LIKE DOMAIN-CONTAINING PROTEIN"/>
    <property type="match status" value="1"/>
</dbReference>
<dbReference type="GO" id="GO:0016020">
    <property type="term" value="C:membrane"/>
    <property type="evidence" value="ECO:0007669"/>
    <property type="project" value="UniProtKB-SubCell"/>
</dbReference>
<dbReference type="VEuPathDB" id="TriTrypDB:ADEAN_000830800"/>
<evidence type="ECO:0000313" key="7">
    <source>
        <dbReference type="Proteomes" id="UP000515908"/>
    </source>
</evidence>
<evidence type="ECO:0000256" key="1">
    <source>
        <dbReference type="ARBA" id="ARBA00004141"/>
    </source>
</evidence>
<evidence type="ECO:0000313" key="6">
    <source>
        <dbReference type="EMBL" id="CAD2220785.1"/>
    </source>
</evidence>
<dbReference type="Gene3D" id="1.20.1250.20">
    <property type="entry name" value="MFS general substrate transporter like domains"/>
    <property type="match status" value="1"/>
</dbReference>
<keyword evidence="7" id="KW-1185">Reference proteome</keyword>
<sequence>MQALVVNQQDEKEVKAQLYEVDRNQKPINENMRFALLTLGCFSIVCTSFGSYTFNLVAPDILDRYHWGQRESTVISTCGMVVGYVVLPYSVLFDFFGPLPIAIISIFIFPLGSLLVALCFQGVIVASVVKLCVFYSFMNIGTSYYSLMCIQSLLYYFPTRRGETVALLVCMMGVGSSMTSSLYAAFFVDRSSFFYFLMVYAVIISVLNCIFMRFPKYHVGGFEARRITPEEKERREKMKGPYLSQEPPMVRFYYGLGLVITVIIYTTVTSAVINAKKIKEPHRLVPFASVTVVLWAAFSLILVPFEKAPAFFRKVLRRQVGSDRHEGSSEEPVYAEPAYEDPTKKEVQEVTLAQPLDGLSGGDFVMEELATVKHTETEVDFIAPQYQTSFWRNLLGPNLWCLLWTLFVVKGTELMIMTNASYIYAALAGEKTSLNTRVLLNVLNGIGSACGQLAMSGLEVWIHKRPVEKRPPITIALFIPSVSVIITVVLFLVLPKKALPLPYVLSAMGNGFLTAITVLVPRTLYAKDPAKHYNFLFLATAIAVIVLNRFLYGEWYTHAAKGVTECHKRVCVQVPLIVCVCISTTAFITNLILHFRYAAFCRAVLKERAVLRGEIEASEKHSSTVVEEEEVKKA</sequence>
<keyword evidence="3 5" id="KW-1133">Transmembrane helix</keyword>
<feature type="transmembrane region" description="Helical" evidence="5">
    <location>
        <begin position="134"/>
        <end position="157"/>
    </location>
</feature>
<keyword evidence="2 5" id="KW-0812">Transmembrane</keyword>
<reference evidence="6 7" key="1">
    <citation type="submission" date="2020-08" db="EMBL/GenBank/DDBJ databases">
        <authorList>
            <person name="Newling K."/>
            <person name="Davey J."/>
            <person name="Forrester S."/>
        </authorList>
    </citation>
    <scope>NUCLEOTIDE SEQUENCE [LARGE SCALE GENOMIC DNA]</scope>
    <source>
        <strain evidence="7">Crithidia deanei Carvalho (ATCC PRA-265)</strain>
    </source>
</reference>
<protein>
    <recommendedName>
        <fullName evidence="8">Nodulin-like</fullName>
    </recommendedName>
</protein>
<dbReference type="InterPro" id="IPR036259">
    <property type="entry name" value="MFS_trans_sf"/>
</dbReference>
<feature type="transmembrane region" description="Helical" evidence="5">
    <location>
        <begin position="285"/>
        <end position="305"/>
    </location>
</feature>
<name>A0A7G2CMY4_9TRYP</name>
<dbReference type="EMBL" id="LR877162">
    <property type="protein sequence ID" value="CAD2220785.1"/>
    <property type="molecule type" value="Genomic_DNA"/>
</dbReference>